<dbReference type="Gramene" id="TuG1812G0200001029.01.T01">
    <property type="protein sequence ID" value="TuG1812G0200001029.01.T01"/>
    <property type="gene ID" value="TuG1812G0200001029.01"/>
</dbReference>
<dbReference type="Proteomes" id="UP000015106">
    <property type="component" value="Chromosome 2"/>
</dbReference>
<evidence type="ECO:0000313" key="2">
    <source>
        <dbReference type="Proteomes" id="UP000015106"/>
    </source>
</evidence>
<keyword evidence="2" id="KW-1185">Reference proteome</keyword>
<accession>A0A8R7TD90</accession>
<reference evidence="1" key="3">
    <citation type="submission" date="2022-06" db="UniProtKB">
        <authorList>
            <consortium name="EnsemblPlants"/>
        </authorList>
    </citation>
    <scope>IDENTIFICATION</scope>
</reference>
<reference evidence="2" key="1">
    <citation type="journal article" date="2013" name="Nature">
        <title>Draft genome of the wheat A-genome progenitor Triticum urartu.</title>
        <authorList>
            <person name="Ling H.Q."/>
            <person name="Zhao S."/>
            <person name="Liu D."/>
            <person name="Wang J."/>
            <person name="Sun H."/>
            <person name="Zhang C."/>
            <person name="Fan H."/>
            <person name="Li D."/>
            <person name="Dong L."/>
            <person name="Tao Y."/>
            <person name="Gao C."/>
            <person name="Wu H."/>
            <person name="Li Y."/>
            <person name="Cui Y."/>
            <person name="Guo X."/>
            <person name="Zheng S."/>
            <person name="Wang B."/>
            <person name="Yu K."/>
            <person name="Liang Q."/>
            <person name="Yang W."/>
            <person name="Lou X."/>
            <person name="Chen J."/>
            <person name="Feng M."/>
            <person name="Jian J."/>
            <person name="Zhang X."/>
            <person name="Luo G."/>
            <person name="Jiang Y."/>
            <person name="Liu J."/>
            <person name="Wang Z."/>
            <person name="Sha Y."/>
            <person name="Zhang B."/>
            <person name="Wu H."/>
            <person name="Tang D."/>
            <person name="Shen Q."/>
            <person name="Xue P."/>
            <person name="Zou S."/>
            <person name="Wang X."/>
            <person name="Liu X."/>
            <person name="Wang F."/>
            <person name="Yang Y."/>
            <person name="An X."/>
            <person name="Dong Z."/>
            <person name="Zhang K."/>
            <person name="Zhang X."/>
            <person name="Luo M.C."/>
            <person name="Dvorak J."/>
            <person name="Tong Y."/>
            <person name="Wang J."/>
            <person name="Yang H."/>
            <person name="Li Z."/>
            <person name="Wang D."/>
            <person name="Zhang A."/>
            <person name="Wang J."/>
        </authorList>
    </citation>
    <scope>NUCLEOTIDE SEQUENCE</scope>
    <source>
        <strain evidence="2">cv. G1812</strain>
    </source>
</reference>
<reference evidence="1" key="2">
    <citation type="submission" date="2018-03" db="EMBL/GenBank/DDBJ databases">
        <title>The Triticum urartu genome reveals the dynamic nature of wheat genome evolution.</title>
        <authorList>
            <person name="Ling H."/>
            <person name="Ma B."/>
            <person name="Shi X."/>
            <person name="Liu H."/>
            <person name="Dong L."/>
            <person name="Sun H."/>
            <person name="Cao Y."/>
            <person name="Gao Q."/>
            <person name="Zheng S."/>
            <person name="Li Y."/>
            <person name="Yu Y."/>
            <person name="Du H."/>
            <person name="Qi M."/>
            <person name="Li Y."/>
            <person name="Yu H."/>
            <person name="Cui Y."/>
            <person name="Wang N."/>
            <person name="Chen C."/>
            <person name="Wu H."/>
            <person name="Zhao Y."/>
            <person name="Zhang J."/>
            <person name="Li Y."/>
            <person name="Zhou W."/>
            <person name="Zhang B."/>
            <person name="Hu W."/>
            <person name="Eijk M."/>
            <person name="Tang J."/>
            <person name="Witsenboer H."/>
            <person name="Zhao S."/>
            <person name="Li Z."/>
            <person name="Zhang A."/>
            <person name="Wang D."/>
            <person name="Liang C."/>
        </authorList>
    </citation>
    <scope>NUCLEOTIDE SEQUENCE [LARGE SCALE GENOMIC DNA]</scope>
    <source>
        <strain evidence="1">cv. G1812</strain>
    </source>
</reference>
<dbReference type="EnsemblPlants" id="TuG1812G0200001029.01.T01">
    <property type="protein sequence ID" value="TuG1812G0200001029.01.T01"/>
    <property type="gene ID" value="TuG1812G0200001029.01"/>
</dbReference>
<organism evidence="1 2">
    <name type="scientific">Triticum urartu</name>
    <name type="common">Red wild einkorn</name>
    <name type="synonym">Crithodium urartu</name>
    <dbReference type="NCBI Taxonomy" id="4572"/>
    <lineage>
        <taxon>Eukaryota</taxon>
        <taxon>Viridiplantae</taxon>
        <taxon>Streptophyta</taxon>
        <taxon>Embryophyta</taxon>
        <taxon>Tracheophyta</taxon>
        <taxon>Spermatophyta</taxon>
        <taxon>Magnoliopsida</taxon>
        <taxon>Liliopsida</taxon>
        <taxon>Poales</taxon>
        <taxon>Poaceae</taxon>
        <taxon>BOP clade</taxon>
        <taxon>Pooideae</taxon>
        <taxon>Triticodae</taxon>
        <taxon>Triticeae</taxon>
        <taxon>Triticinae</taxon>
        <taxon>Triticum</taxon>
    </lineage>
</organism>
<dbReference type="PANTHER" id="PTHR33087:SF48">
    <property type="entry name" value="CCHC-TYPE DOMAIN-CONTAINING PROTEIN"/>
    <property type="match status" value="1"/>
</dbReference>
<protein>
    <submittedName>
        <fullName evidence="1">Uncharacterized protein</fullName>
    </submittedName>
</protein>
<proteinExistence type="predicted"/>
<dbReference type="AlphaFoldDB" id="A0A8R7TD90"/>
<evidence type="ECO:0000313" key="1">
    <source>
        <dbReference type="EnsemblPlants" id="TuG1812G0200001029.01.T01"/>
    </source>
</evidence>
<sequence>MLAPADVPSMPALWSGDAGREAEVIGGWQLVMSRKGPRRPALAAPAFKPPPIPRWLFRRCCRCLFHGHMASVCPPPLPRPAAAFAQALPSCPGRGWEVSAPFVPPHALPGACPQRQESAPRAMAAVRPGDASLRPAEDFVVVPATPEMQVDSTLLSTNAAVAWLEGDRQDVSCLQVAVEIAAALGARKADVEVVKHYPERFFVRFVYQHHCADAVSRDFLAGAGYRIFVRQWRIEDHAENGDMLQH</sequence>
<dbReference type="PANTHER" id="PTHR33087">
    <property type="entry name" value="OS07G0539200 PROTEIN"/>
    <property type="match status" value="1"/>
</dbReference>
<dbReference type="InterPro" id="IPR053253">
    <property type="entry name" value="Sex_diff_modulator"/>
</dbReference>
<name>A0A8R7TD90_TRIUA</name>